<protein>
    <submittedName>
        <fullName evidence="2">Uncharacterized protein</fullName>
    </submittedName>
</protein>
<evidence type="ECO:0000313" key="3">
    <source>
        <dbReference type="Proteomes" id="UP000229915"/>
    </source>
</evidence>
<accession>A0A2M7TCD6</accession>
<sequence>MDRIKIFAKKYLQTESAALMCGLVFFVLIISLITKGNLIGISNYWGRHPMINAWKIYEIEKNKLNPFYYDTLLEDLGGGEFVSYWDTPLPYVISLGISKALTPIGDDRFLAAIKITEFLSFVFSYIVFYFLLRELRVSKIVSALIPTAFLAHRFNIYTLWSVNMPGIWGIILPLLIFIRIYRGKRGIINYTFLGATLGLSFLQNPYYGFFSAIILIIPFLFDFLRNLRKGQVKNILKYFAAFTMFLLLVLPTKGPDIYKIYKNKIKDPAFRNYLTKQAYAYRPWYQLLPPQNHPLANFVTPKYAKIRNYLFDKTIVDGITLWNPDANNPAYLGYSLILSLVVLLLLVQKSISSGILKKSFPFLLSLLLGSAIFGRGDMFVFGNHHIAFPWSNFQKIIPLTSLNYFAIVPIIFLFIAFGVLFNKLNFKSGTLKFLILSIILSLIIIDTSVSATPTKAGNFDPTLAQYLKKEDKRRLFLEIGLVGDSEIEPEKIAEKINIPITSDGRYFQIFHKTTIYAPFGLTWFDMYRYDPPLLDIRTISTILTDKKKDKLIESGIEEIVLFEKIMVSRIYSRLMLRQKIIYFLRKKLFWHKIRQNQKIIFD</sequence>
<feature type="transmembrane region" description="Helical" evidence="1">
    <location>
        <begin position="162"/>
        <end position="180"/>
    </location>
</feature>
<feature type="transmembrane region" description="Helical" evidence="1">
    <location>
        <begin position="433"/>
        <end position="451"/>
    </location>
</feature>
<name>A0A2M7TCD6_UNCKA</name>
<organism evidence="2 3">
    <name type="scientific">candidate division WWE3 bacterium CG_4_10_14_0_2_um_filter_42_7</name>
    <dbReference type="NCBI Taxonomy" id="1975073"/>
    <lineage>
        <taxon>Bacteria</taxon>
        <taxon>Katanobacteria</taxon>
    </lineage>
</organism>
<dbReference type="EMBL" id="PFNK01000065">
    <property type="protein sequence ID" value="PIZ42930.1"/>
    <property type="molecule type" value="Genomic_DNA"/>
</dbReference>
<proteinExistence type="predicted"/>
<comment type="caution">
    <text evidence="2">The sequence shown here is derived from an EMBL/GenBank/DDBJ whole genome shotgun (WGS) entry which is preliminary data.</text>
</comment>
<feature type="transmembrane region" description="Helical" evidence="1">
    <location>
        <begin position="236"/>
        <end position="252"/>
    </location>
</feature>
<dbReference type="AlphaFoldDB" id="A0A2M7TCD6"/>
<keyword evidence="1" id="KW-0812">Transmembrane</keyword>
<dbReference type="Proteomes" id="UP000229915">
    <property type="component" value="Unassembled WGS sequence"/>
</dbReference>
<reference evidence="3" key="1">
    <citation type="submission" date="2017-09" db="EMBL/GenBank/DDBJ databases">
        <title>Depth-based differentiation of microbial function through sediment-hosted aquifers and enrichment of novel symbionts in the deep terrestrial subsurface.</title>
        <authorList>
            <person name="Probst A.J."/>
            <person name="Ladd B."/>
            <person name="Jarett J.K."/>
            <person name="Geller-Mcgrath D.E."/>
            <person name="Sieber C.M.K."/>
            <person name="Emerson J.B."/>
            <person name="Anantharaman K."/>
            <person name="Thomas B.C."/>
            <person name="Malmstrom R."/>
            <person name="Stieglmeier M."/>
            <person name="Klingl A."/>
            <person name="Woyke T."/>
            <person name="Ryan C.M."/>
            <person name="Banfield J.F."/>
        </authorList>
    </citation>
    <scope>NUCLEOTIDE SEQUENCE [LARGE SCALE GENOMIC DNA]</scope>
</reference>
<feature type="transmembrane region" description="Helical" evidence="1">
    <location>
        <begin position="402"/>
        <end position="421"/>
    </location>
</feature>
<feature type="transmembrane region" description="Helical" evidence="1">
    <location>
        <begin position="208"/>
        <end position="224"/>
    </location>
</feature>
<feature type="transmembrane region" description="Helical" evidence="1">
    <location>
        <begin position="109"/>
        <end position="132"/>
    </location>
</feature>
<feature type="transmembrane region" description="Helical" evidence="1">
    <location>
        <begin position="331"/>
        <end position="348"/>
    </location>
</feature>
<feature type="transmembrane region" description="Helical" evidence="1">
    <location>
        <begin position="360"/>
        <end position="382"/>
    </location>
</feature>
<keyword evidence="1" id="KW-1133">Transmembrane helix</keyword>
<evidence type="ECO:0000313" key="2">
    <source>
        <dbReference type="EMBL" id="PIZ42930.1"/>
    </source>
</evidence>
<gene>
    <name evidence="2" type="ORF">COY33_02315</name>
</gene>
<keyword evidence="1" id="KW-0472">Membrane</keyword>
<feature type="transmembrane region" description="Helical" evidence="1">
    <location>
        <begin position="12"/>
        <end position="33"/>
    </location>
</feature>
<evidence type="ECO:0000256" key="1">
    <source>
        <dbReference type="SAM" id="Phobius"/>
    </source>
</evidence>